<name>A0A1E7DM85_9BACI</name>
<keyword evidence="3" id="KW-1185">Reference proteome</keyword>
<evidence type="ECO:0000313" key="3">
    <source>
        <dbReference type="Proteomes" id="UP000095658"/>
    </source>
</evidence>
<feature type="domain" description="GerMN" evidence="1">
    <location>
        <begin position="72"/>
        <end position="157"/>
    </location>
</feature>
<organism evidence="2 3">
    <name type="scientific">Domibacillus iocasae</name>
    <dbReference type="NCBI Taxonomy" id="1714016"/>
    <lineage>
        <taxon>Bacteria</taxon>
        <taxon>Bacillati</taxon>
        <taxon>Bacillota</taxon>
        <taxon>Bacilli</taxon>
        <taxon>Bacillales</taxon>
        <taxon>Bacillaceae</taxon>
        <taxon>Domibacillus</taxon>
    </lineage>
</organism>
<evidence type="ECO:0000313" key="2">
    <source>
        <dbReference type="EMBL" id="OES44197.1"/>
    </source>
</evidence>
<feature type="domain" description="GerMN" evidence="1">
    <location>
        <begin position="218"/>
        <end position="307"/>
    </location>
</feature>
<evidence type="ECO:0000259" key="1">
    <source>
        <dbReference type="SMART" id="SM00909"/>
    </source>
</evidence>
<dbReference type="Pfam" id="PF10646">
    <property type="entry name" value="Germane"/>
    <property type="match status" value="2"/>
</dbReference>
<reference evidence="2 3" key="1">
    <citation type="submission" date="2016-06" db="EMBL/GenBank/DDBJ databases">
        <title>Domibacillus iocasae genome sequencing.</title>
        <authorList>
            <person name="Verma A."/>
            <person name="Pal Y."/>
            <person name="Ojha A.K."/>
            <person name="Krishnamurthi S."/>
        </authorList>
    </citation>
    <scope>NUCLEOTIDE SEQUENCE [LARGE SCALE GENOMIC DNA]</scope>
    <source>
        <strain evidence="2 3">DSM 29979</strain>
    </source>
</reference>
<gene>
    <name evidence="2" type="ORF">BA724_07855</name>
</gene>
<comment type="caution">
    <text evidence="2">The sequence shown here is derived from an EMBL/GenBank/DDBJ whole genome shotgun (WGS) entry which is preliminary data.</text>
</comment>
<sequence>MRKKCGLAMLLILSGCAGEPEEGLPIKVVYTEDGEGSPASAAESVMAELYVVDQHQLLVPQVMPIEANGQEEKAALLALAEGAAPAGFQSPLPEGTIIQDVELQGKTAIVSVGGAFSDYPAEEEELVAAAITWTVTGLGQAERVQLKLNGEKLDAMPKAGMPIAAGGMKREDGINMKASYTETGATKPITVYFTAQNEQGPYLVPVTRRIAAQTTDLIAASVSELAKGPVPGSGLMTSWPFDAKLTASPVVENGRAVLQFSDAILENNGEALVSSSLLKPLALTLAASADIDSVAVKVEGHPDVKMETGAPVPASLTAPLFVNAESNLSAE</sequence>
<dbReference type="InterPro" id="IPR019606">
    <property type="entry name" value="GerMN"/>
</dbReference>
<dbReference type="SMART" id="SM00909">
    <property type="entry name" value="Germane"/>
    <property type="match status" value="2"/>
</dbReference>
<dbReference type="AlphaFoldDB" id="A0A1E7DM85"/>
<protein>
    <recommendedName>
        <fullName evidence="1">GerMN domain-containing protein</fullName>
    </recommendedName>
</protein>
<dbReference type="EMBL" id="MAMP01000022">
    <property type="protein sequence ID" value="OES44197.1"/>
    <property type="molecule type" value="Genomic_DNA"/>
</dbReference>
<accession>A0A1E7DM85</accession>
<dbReference type="PROSITE" id="PS51257">
    <property type="entry name" value="PROKAR_LIPOPROTEIN"/>
    <property type="match status" value="1"/>
</dbReference>
<proteinExistence type="predicted"/>
<dbReference type="RefSeq" id="WP_069938801.1">
    <property type="nucleotide sequence ID" value="NZ_MAMP01000022.1"/>
</dbReference>
<dbReference type="Proteomes" id="UP000095658">
    <property type="component" value="Unassembled WGS sequence"/>
</dbReference>
<dbReference type="STRING" id="1714016.BA724_07855"/>